<comment type="similarity">
    <text evidence="1">Belongs to the UDP-glycosyltransferase family.</text>
</comment>
<dbReference type="Proteomes" id="UP000288805">
    <property type="component" value="Unassembled WGS sequence"/>
</dbReference>
<dbReference type="Pfam" id="PF00201">
    <property type="entry name" value="UDPGT"/>
    <property type="match status" value="1"/>
</dbReference>
<dbReference type="AlphaFoldDB" id="A0A438J953"/>
<evidence type="ECO:0000256" key="3">
    <source>
        <dbReference type="SAM" id="MobiDB-lite"/>
    </source>
</evidence>
<proteinExistence type="inferred from homology"/>
<organism evidence="4 5">
    <name type="scientific">Vitis vinifera</name>
    <name type="common">Grape</name>
    <dbReference type="NCBI Taxonomy" id="29760"/>
    <lineage>
        <taxon>Eukaryota</taxon>
        <taxon>Viridiplantae</taxon>
        <taxon>Streptophyta</taxon>
        <taxon>Embryophyta</taxon>
        <taxon>Tracheophyta</taxon>
        <taxon>Spermatophyta</taxon>
        <taxon>Magnoliopsida</taxon>
        <taxon>eudicotyledons</taxon>
        <taxon>Gunneridae</taxon>
        <taxon>Pentapetalae</taxon>
        <taxon>rosids</taxon>
        <taxon>Vitales</taxon>
        <taxon>Vitaceae</taxon>
        <taxon>Viteae</taxon>
        <taxon>Vitis</taxon>
    </lineage>
</organism>
<dbReference type="PANTHER" id="PTHR48049:SF60">
    <property type="entry name" value="UDP-GLYCOSYLTRANSFERASE 91B1"/>
    <property type="match status" value="1"/>
</dbReference>
<dbReference type="GO" id="GO:0035251">
    <property type="term" value="F:UDP-glucosyltransferase activity"/>
    <property type="evidence" value="ECO:0007669"/>
    <property type="project" value="InterPro"/>
</dbReference>
<comment type="caution">
    <text evidence="4">The sequence shown here is derived from an EMBL/GenBank/DDBJ whole genome shotgun (WGS) entry which is preliminary data.</text>
</comment>
<evidence type="ECO:0000256" key="2">
    <source>
        <dbReference type="ARBA" id="ARBA00022679"/>
    </source>
</evidence>
<dbReference type="CDD" id="cd03784">
    <property type="entry name" value="GT1_Gtf-like"/>
    <property type="match status" value="1"/>
</dbReference>
<gene>
    <name evidence="4" type="primary">UGT91C1_2</name>
    <name evidence="4" type="ORF">CK203_013610</name>
</gene>
<name>A0A438J953_VITVI</name>
<dbReference type="InterPro" id="IPR002213">
    <property type="entry name" value="UDP_glucos_trans"/>
</dbReference>
<evidence type="ECO:0000313" key="4">
    <source>
        <dbReference type="EMBL" id="RVX05497.1"/>
    </source>
</evidence>
<sequence length="306" mass="33884">MWIIKDARYPHIGCQLTRFHGPAGEAAPPRPTAYGGLNRGSRFRPPSLTGSTRSCAELEGDSLSLLEKLYQKPVVPVGLLPAKVNDSERAENWDSLRQWHDEKIQNSVLYVAIGTEFTLSQDEMNELASGIEKSGLPFIWVVKTKDDPIITGFESRVSGRGLVWANWAPQKQILAHPSIGGFLTHCGWSSVIEALGLGRVLILFPGASSDLGLVARLLEDKRVGLEVLRDNRDGSFTSDSVSELVRQFMVEEKDEQLTSKEENVAIYRISGVDDTTFREEKSEEVYFAKNGQKIGDISVPNDKSPI</sequence>
<reference evidence="4 5" key="1">
    <citation type="journal article" date="2018" name="PLoS Genet.">
        <title>Population sequencing reveals clonal diversity and ancestral inbreeding in the grapevine cultivar Chardonnay.</title>
        <authorList>
            <person name="Roach M.J."/>
            <person name="Johnson D.L."/>
            <person name="Bohlmann J."/>
            <person name="van Vuuren H.J."/>
            <person name="Jones S.J."/>
            <person name="Pretorius I.S."/>
            <person name="Schmidt S.A."/>
            <person name="Borneman A.R."/>
        </authorList>
    </citation>
    <scope>NUCLEOTIDE SEQUENCE [LARGE SCALE GENOMIC DNA]</scope>
    <source>
        <strain evidence="5">cv. Chardonnay</strain>
        <tissue evidence="4">Leaf</tissue>
    </source>
</reference>
<accession>A0A438J953</accession>
<dbReference type="Gene3D" id="3.40.50.2000">
    <property type="entry name" value="Glycogen Phosphorylase B"/>
    <property type="match status" value="2"/>
</dbReference>
<dbReference type="EMBL" id="QGNW01000056">
    <property type="protein sequence ID" value="RVX05497.1"/>
    <property type="molecule type" value="Genomic_DNA"/>
</dbReference>
<keyword evidence="2 4" id="KW-0808">Transferase</keyword>
<dbReference type="FunFam" id="3.40.50.2000:FF:000037">
    <property type="entry name" value="Glycosyltransferase"/>
    <property type="match status" value="1"/>
</dbReference>
<protein>
    <submittedName>
        <fullName evidence="4">UDP-glycosyltransferase 91C1</fullName>
    </submittedName>
</protein>
<dbReference type="SUPFAM" id="SSF53756">
    <property type="entry name" value="UDP-Glycosyltransferase/glycogen phosphorylase"/>
    <property type="match status" value="1"/>
</dbReference>
<feature type="region of interest" description="Disordered" evidence="3">
    <location>
        <begin position="22"/>
        <end position="41"/>
    </location>
</feature>
<dbReference type="InterPro" id="IPR050481">
    <property type="entry name" value="UDP-glycosyltransf_plant"/>
</dbReference>
<dbReference type="PANTHER" id="PTHR48049">
    <property type="entry name" value="GLYCOSYLTRANSFERASE"/>
    <property type="match status" value="1"/>
</dbReference>
<evidence type="ECO:0000256" key="1">
    <source>
        <dbReference type="ARBA" id="ARBA00009995"/>
    </source>
</evidence>
<evidence type="ECO:0000313" key="5">
    <source>
        <dbReference type="Proteomes" id="UP000288805"/>
    </source>
</evidence>